<dbReference type="SUPFAM" id="SSF51182">
    <property type="entry name" value="RmlC-like cupins"/>
    <property type="match status" value="1"/>
</dbReference>
<keyword evidence="2" id="KW-0413">Isomerase</keyword>
<comment type="caution">
    <text evidence="2">The sequence shown here is derived from an EMBL/GenBank/DDBJ whole genome shotgun (WGS) entry which is preliminary data.</text>
</comment>
<evidence type="ECO:0000313" key="3">
    <source>
        <dbReference type="Proteomes" id="UP000701698"/>
    </source>
</evidence>
<accession>A0A955LGJ7</accession>
<evidence type="ECO:0000313" key="2">
    <source>
        <dbReference type="EMBL" id="MCA9389887.1"/>
    </source>
</evidence>
<evidence type="ECO:0000256" key="1">
    <source>
        <dbReference type="SAM" id="MobiDB-lite"/>
    </source>
</evidence>
<proteinExistence type="predicted"/>
<protein>
    <submittedName>
        <fullName evidence="2">Phosphoheptose isomerase</fullName>
    </submittedName>
</protein>
<dbReference type="InterPro" id="IPR011051">
    <property type="entry name" value="RmlC_Cupin_sf"/>
</dbReference>
<dbReference type="EMBL" id="JAGQKX010000008">
    <property type="protein sequence ID" value="MCA9389887.1"/>
    <property type="molecule type" value="Genomic_DNA"/>
</dbReference>
<organism evidence="2 3">
    <name type="scientific">candidate division WWE3 bacterium</name>
    <dbReference type="NCBI Taxonomy" id="2053526"/>
    <lineage>
        <taxon>Bacteria</taxon>
        <taxon>Katanobacteria</taxon>
    </lineage>
</organism>
<dbReference type="Proteomes" id="UP000701698">
    <property type="component" value="Unassembled WGS sequence"/>
</dbReference>
<gene>
    <name evidence="2" type="ORF">KC571_00625</name>
</gene>
<name>A0A955LGJ7_UNCKA</name>
<reference evidence="2" key="2">
    <citation type="journal article" date="2021" name="Microbiome">
        <title>Successional dynamics and alternative stable states in a saline activated sludge microbial community over 9 years.</title>
        <authorList>
            <person name="Wang Y."/>
            <person name="Ye J."/>
            <person name="Ju F."/>
            <person name="Liu L."/>
            <person name="Boyd J.A."/>
            <person name="Deng Y."/>
            <person name="Parks D.H."/>
            <person name="Jiang X."/>
            <person name="Yin X."/>
            <person name="Woodcroft B.J."/>
            <person name="Tyson G.W."/>
            <person name="Hugenholtz P."/>
            <person name="Polz M.F."/>
            <person name="Zhang T."/>
        </authorList>
    </citation>
    <scope>NUCLEOTIDE SEQUENCE</scope>
    <source>
        <strain evidence="2">HKST-UBA01</strain>
    </source>
</reference>
<sequence>MIKSIDIDLSKDTPKDRAIRAIQLLLQKYHFRITEQDFELPWGGSIAILKDQTPLFIHQFFPEHEMLLLPQKDTLYPKFLLIAPGARISWQYHNRRKEYWKILFGPVGVITSATNDQGPTEPKEAGSLLEIGLRARHRLVGLENWAIVAEIWKHTDPTRPSDESDIVRLEDDFGRSQ</sequence>
<feature type="region of interest" description="Disordered" evidence="1">
    <location>
        <begin position="156"/>
        <end position="177"/>
    </location>
</feature>
<reference evidence="2" key="1">
    <citation type="submission" date="2020-04" db="EMBL/GenBank/DDBJ databases">
        <authorList>
            <person name="Zhang T."/>
        </authorList>
    </citation>
    <scope>NUCLEOTIDE SEQUENCE</scope>
    <source>
        <strain evidence="2">HKST-UBA01</strain>
    </source>
</reference>
<dbReference type="GO" id="GO:0016853">
    <property type="term" value="F:isomerase activity"/>
    <property type="evidence" value="ECO:0007669"/>
    <property type="project" value="UniProtKB-KW"/>
</dbReference>
<dbReference type="AlphaFoldDB" id="A0A955LGJ7"/>